<feature type="chain" id="PRO_5047059929" description="DUF3298 domain-containing protein" evidence="1">
    <location>
        <begin position="28"/>
        <end position="359"/>
    </location>
</feature>
<dbReference type="InterPro" id="IPR025303">
    <property type="entry name" value="PdaC"/>
</dbReference>
<gene>
    <name evidence="4" type="ORF">J2S11_001230</name>
</gene>
<dbReference type="Gene3D" id="3.90.640.20">
    <property type="entry name" value="Heat-shock cognate protein, ATPase"/>
    <property type="match status" value="1"/>
</dbReference>
<dbReference type="InterPro" id="IPR037126">
    <property type="entry name" value="PdaC/RsiV-like_sf"/>
</dbReference>
<feature type="domain" description="DUF3298" evidence="2">
    <location>
        <begin position="271"/>
        <end position="342"/>
    </location>
</feature>
<proteinExistence type="predicted"/>
<evidence type="ECO:0000313" key="5">
    <source>
        <dbReference type="Proteomes" id="UP001235840"/>
    </source>
</evidence>
<feature type="domain" description="Deacetylase PdaC" evidence="3">
    <location>
        <begin position="174"/>
        <end position="252"/>
    </location>
</feature>
<keyword evidence="1" id="KW-0732">Signal</keyword>
<evidence type="ECO:0000259" key="3">
    <source>
        <dbReference type="Pfam" id="PF13739"/>
    </source>
</evidence>
<evidence type="ECO:0000259" key="2">
    <source>
        <dbReference type="Pfam" id="PF11738"/>
    </source>
</evidence>
<dbReference type="Proteomes" id="UP001235840">
    <property type="component" value="Unassembled WGS sequence"/>
</dbReference>
<dbReference type="RefSeq" id="WP_307392296.1">
    <property type="nucleotide sequence ID" value="NZ_BAAADK010000045.1"/>
</dbReference>
<comment type="caution">
    <text evidence="4">The sequence shown here is derived from an EMBL/GenBank/DDBJ whole genome shotgun (WGS) entry which is preliminary data.</text>
</comment>
<evidence type="ECO:0000313" key="4">
    <source>
        <dbReference type="EMBL" id="MDQ0165330.1"/>
    </source>
</evidence>
<evidence type="ECO:0000256" key="1">
    <source>
        <dbReference type="SAM" id="SignalP"/>
    </source>
</evidence>
<protein>
    <recommendedName>
        <fullName evidence="6">DUF3298 domain-containing protein</fullName>
    </recommendedName>
</protein>
<name>A0ABT9VXI3_9BACI</name>
<dbReference type="Pfam" id="PF13739">
    <property type="entry name" value="PdaC"/>
    <property type="match status" value="1"/>
</dbReference>
<keyword evidence="5" id="KW-1185">Reference proteome</keyword>
<reference evidence="4 5" key="1">
    <citation type="submission" date="2023-07" db="EMBL/GenBank/DDBJ databases">
        <title>Genomic Encyclopedia of Type Strains, Phase IV (KMG-IV): sequencing the most valuable type-strain genomes for metagenomic binning, comparative biology and taxonomic classification.</title>
        <authorList>
            <person name="Goeker M."/>
        </authorList>
    </citation>
    <scope>NUCLEOTIDE SEQUENCE [LARGE SCALE GENOMIC DNA]</scope>
    <source>
        <strain evidence="4 5">DSM 12751</strain>
    </source>
</reference>
<sequence>MKKRKLWSSLAITAGIVLSSATLSHVAASDYTTNQVTAPEVVLSWEGEDLQRPALLIYGNTMIPLATLRDELGIEVKYDSERNTYVVGSEPNRINIVSENLGTSLTVNQVNTNIYQAINRDGHLYVPFSLLRDYMSFDGVWNGTQKTLDLTTSEQNEIDFERSFVERSEGDSTISLEYPVLSGNAAGIEQINEAIEAHVTSYTDYAEEALQSYVEGERPYQFIGTFNVTYNKNGVVNILMQENAFTGAAHGLNTRESLTFVLETGERIQLEDLLLDGNPNYVTELNHIVSEELPNMNGYIGGFEGLDADPRFFLRNEGIVLFFDQYEYTSYAAGFPEIYVPFHSILPEGIDPFKGFPSN</sequence>
<dbReference type="InterPro" id="IPR021729">
    <property type="entry name" value="DUF3298"/>
</dbReference>
<dbReference type="Gene3D" id="3.30.565.40">
    <property type="entry name" value="Fervidobacterium nodosum Rt17-B1 like"/>
    <property type="match status" value="1"/>
</dbReference>
<dbReference type="EMBL" id="JAUSTY010000004">
    <property type="protein sequence ID" value="MDQ0165330.1"/>
    <property type="molecule type" value="Genomic_DNA"/>
</dbReference>
<accession>A0ABT9VXI3</accession>
<evidence type="ECO:0008006" key="6">
    <source>
        <dbReference type="Google" id="ProtNLM"/>
    </source>
</evidence>
<feature type="signal peptide" evidence="1">
    <location>
        <begin position="1"/>
        <end position="27"/>
    </location>
</feature>
<dbReference type="Pfam" id="PF11738">
    <property type="entry name" value="DUF3298"/>
    <property type="match status" value="1"/>
</dbReference>
<organism evidence="4 5">
    <name type="scientific">Caldalkalibacillus horti</name>
    <dbReference type="NCBI Taxonomy" id="77523"/>
    <lineage>
        <taxon>Bacteria</taxon>
        <taxon>Bacillati</taxon>
        <taxon>Bacillota</taxon>
        <taxon>Bacilli</taxon>
        <taxon>Bacillales</taxon>
        <taxon>Bacillaceae</taxon>
        <taxon>Caldalkalibacillus</taxon>
    </lineage>
</organism>